<keyword evidence="1" id="KW-1133">Transmembrane helix</keyword>
<sequence>MAPRRIVRTVLQVAIAGIFTCIVVFFLDRNYRVLPNALHEYLPQPHNGLIITDIRITKCSSLNVFSSCTLDSDVWHRIEKDLYLGKSLSHAYVHIQRKREEELQPEDKIVVDVTVGRLDPGSSDKGQEEEHWDSRGAGLWVKRTAKRRVADTKSAVTAVDVLFGEDAVEARDGWAIKGTPLLLDGSMVSHVTVRTGSHHDVNKPQLRIGDNGKFKIVQLADLHLSTGVGHCRDAVPDTYKGGKCEADPRTLDFVARVLEEERPDLVVLSGDQVNGETAPDVQSAIFKYAHLLIKHNIPYVSIFGNHDDEGSLPRSSQMALIETLPLSLSEAGPDSIAGVGNYVVEVLARGGSSHSALTIYLLDTHAYSPDEHKYKGYDWLKPDQIDWFRQTAQGLKKSHAEYTHMHMDVAFIHIPVPEYRDPNLYFKGDWKEPPTAPAFNSKFRDALVEEGISMVSCGHDHVNEYCALSVDESNQPKLWMCYGGGAGFGGYGGYGGFLRKIRVFDFDMNEGRIATWKRVEYGENVGKQLDVQIIVDAGRPVLPAEE</sequence>
<evidence type="ECO:0000313" key="4">
    <source>
        <dbReference type="Proteomes" id="UP000007796"/>
    </source>
</evidence>
<evidence type="ECO:0000259" key="2">
    <source>
        <dbReference type="Pfam" id="PF00149"/>
    </source>
</evidence>
<dbReference type="InterPro" id="IPR004843">
    <property type="entry name" value="Calcineurin-like_PHP"/>
</dbReference>
<dbReference type="GeneID" id="25979308"/>
<proteinExistence type="predicted"/>
<gene>
    <name evidence="3" type="ORF">CMQ_5931</name>
</gene>
<organism evidence="4">
    <name type="scientific">Grosmannia clavigera (strain kw1407 / UAMH 11150)</name>
    <name type="common">Blue stain fungus</name>
    <name type="synonym">Graphiocladiella clavigera</name>
    <dbReference type="NCBI Taxonomy" id="655863"/>
    <lineage>
        <taxon>Eukaryota</taxon>
        <taxon>Fungi</taxon>
        <taxon>Dikarya</taxon>
        <taxon>Ascomycota</taxon>
        <taxon>Pezizomycotina</taxon>
        <taxon>Sordariomycetes</taxon>
        <taxon>Sordariomycetidae</taxon>
        <taxon>Ophiostomatales</taxon>
        <taxon>Ophiostomataceae</taxon>
        <taxon>Leptographium</taxon>
    </lineage>
</organism>
<dbReference type="InParanoid" id="F0XLY8"/>
<evidence type="ECO:0000256" key="1">
    <source>
        <dbReference type="SAM" id="Phobius"/>
    </source>
</evidence>
<dbReference type="EMBL" id="GL629794">
    <property type="protein sequence ID" value="EFX00989.1"/>
    <property type="molecule type" value="Genomic_DNA"/>
</dbReference>
<accession>F0XLY8</accession>
<dbReference type="SUPFAM" id="SSF56300">
    <property type="entry name" value="Metallo-dependent phosphatases"/>
    <property type="match status" value="1"/>
</dbReference>
<protein>
    <submittedName>
        <fullName evidence="3">Phosphatase dcr2</fullName>
    </submittedName>
</protein>
<dbReference type="GO" id="GO:0004721">
    <property type="term" value="F:phosphoprotein phosphatase activity"/>
    <property type="evidence" value="ECO:0007669"/>
    <property type="project" value="TreeGrafter"/>
</dbReference>
<keyword evidence="1" id="KW-0472">Membrane</keyword>
<feature type="domain" description="Calcineurin-like phosphoesterase" evidence="2">
    <location>
        <begin position="214"/>
        <end position="462"/>
    </location>
</feature>
<name>F0XLY8_GROCL</name>
<dbReference type="STRING" id="655863.F0XLY8"/>
<dbReference type="InterPro" id="IPR029052">
    <property type="entry name" value="Metallo-depent_PP-like"/>
</dbReference>
<dbReference type="Proteomes" id="UP000007796">
    <property type="component" value="Unassembled WGS sequence"/>
</dbReference>
<evidence type="ECO:0000313" key="3">
    <source>
        <dbReference type="EMBL" id="EFX00989.1"/>
    </source>
</evidence>
<dbReference type="FunCoup" id="F0XLY8">
    <property type="interactions" value="44"/>
</dbReference>
<dbReference type="AlphaFoldDB" id="F0XLY8"/>
<reference evidence="3 4" key="1">
    <citation type="journal article" date="2011" name="Proc. Natl. Acad. Sci. U.S.A.">
        <title>Genome and transcriptome analyses of the mountain pine beetle-fungal symbiont Grosmannia clavigera, a lodgepole pine pathogen.</title>
        <authorList>
            <person name="DiGuistini S."/>
            <person name="Wang Y."/>
            <person name="Liao N.Y."/>
            <person name="Taylor G."/>
            <person name="Tanguay P."/>
            <person name="Feau N."/>
            <person name="Henrissat B."/>
            <person name="Chan S.K."/>
            <person name="Hesse-Orce U."/>
            <person name="Alamouti S.M."/>
            <person name="Tsui C.K.M."/>
            <person name="Docking R.T."/>
            <person name="Levasseur A."/>
            <person name="Haridas S."/>
            <person name="Robertson G."/>
            <person name="Birol I."/>
            <person name="Holt R.A."/>
            <person name="Marra M.A."/>
            <person name="Hamelin R.C."/>
            <person name="Hirst M."/>
            <person name="Jones S.J.M."/>
            <person name="Bohlmann J."/>
            <person name="Breuil C."/>
        </authorList>
    </citation>
    <scope>NUCLEOTIDE SEQUENCE [LARGE SCALE GENOMIC DNA]</scope>
    <source>
        <strain evidence="4">kw1407 / UAMH 11150</strain>
    </source>
</reference>
<keyword evidence="4" id="KW-1185">Reference proteome</keyword>
<dbReference type="PANTHER" id="PTHR32440:SF0">
    <property type="entry name" value="PHOSPHATASE DCR2-RELATED"/>
    <property type="match status" value="1"/>
</dbReference>
<feature type="transmembrane region" description="Helical" evidence="1">
    <location>
        <begin position="7"/>
        <end position="27"/>
    </location>
</feature>
<dbReference type="Gene3D" id="3.60.21.10">
    <property type="match status" value="1"/>
</dbReference>
<dbReference type="FunFam" id="3.60.21.10:FF:000054">
    <property type="entry name" value="DCR2p Phosphoesterase"/>
    <property type="match status" value="1"/>
</dbReference>
<dbReference type="CDD" id="cd07383">
    <property type="entry name" value="MPP_Dcr2"/>
    <property type="match status" value="1"/>
</dbReference>
<dbReference type="GO" id="GO:0005737">
    <property type="term" value="C:cytoplasm"/>
    <property type="evidence" value="ECO:0007669"/>
    <property type="project" value="TreeGrafter"/>
</dbReference>
<dbReference type="Pfam" id="PF00149">
    <property type="entry name" value="Metallophos"/>
    <property type="match status" value="1"/>
</dbReference>
<dbReference type="OrthoDB" id="783096at2759"/>
<dbReference type="HOGENOM" id="CLU_019692_4_1_1"/>
<dbReference type="PANTHER" id="PTHR32440">
    <property type="entry name" value="PHOSPHATASE DCR2-RELATED-RELATED"/>
    <property type="match status" value="1"/>
</dbReference>
<dbReference type="eggNOG" id="KOG1432">
    <property type="taxonomic scope" value="Eukaryota"/>
</dbReference>
<dbReference type="RefSeq" id="XP_014170471.1">
    <property type="nucleotide sequence ID" value="XM_014314996.1"/>
</dbReference>
<keyword evidence="1" id="KW-0812">Transmembrane</keyword>